<dbReference type="EMBL" id="MU069442">
    <property type="protein sequence ID" value="KAF5843447.1"/>
    <property type="molecule type" value="Genomic_DNA"/>
</dbReference>
<reference evidence="1" key="1">
    <citation type="submission" date="2017-08" db="EMBL/GenBank/DDBJ databases">
        <authorList>
            <person name="Polle J.E."/>
            <person name="Barry K."/>
            <person name="Cushman J."/>
            <person name="Schmutz J."/>
            <person name="Tran D."/>
            <person name="Hathwaick L.T."/>
            <person name="Yim W.C."/>
            <person name="Jenkins J."/>
            <person name="Mckie-Krisberg Z.M."/>
            <person name="Prochnik S."/>
            <person name="Lindquist E."/>
            <person name="Dockter R.B."/>
            <person name="Adam C."/>
            <person name="Molina H."/>
            <person name="Bunkerborg J."/>
            <person name="Jin E."/>
            <person name="Buchheim M."/>
            <person name="Magnuson J."/>
        </authorList>
    </citation>
    <scope>NUCLEOTIDE SEQUENCE</scope>
    <source>
        <strain evidence="1">CCAP 19/18</strain>
    </source>
</reference>
<evidence type="ECO:0008006" key="3">
    <source>
        <dbReference type="Google" id="ProtNLM"/>
    </source>
</evidence>
<sequence length="90" mass="9753">MASTFGPLRPCMHGVVAVQTGALTFTNSSPLSTRVISKPRGALSWSTRAKAVAKWMNTRHTPQDDGAMRPDIKLKLSGKKVNFPDNEKAS</sequence>
<name>A0ABQ7H9C1_DUNSA</name>
<gene>
    <name evidence="1" type="ORF">DUNSADRAFT_15742</name>
</gene>
<organism evidence="1 2">
    <name type="scientific">Dunaliella salina</name>
    <name type="common">Green alga</name>
    <name type="synonym">Protococcus salinus</name>
    <dbReference type="NCBI Taxonomy" id="3046"/>
    <lineage>
        <taxon>Eukaryota</taxon>
        <taxon>Viridiplantae</taxon>
        <taxon>Chlorophyta</taxon>
        <taxon>core chlorophytes</taxon>
        <taxon>Chlorophyceae</taxon>
        <taxon>CS clade</taxon>
        <taxon>Chlamydomonadales</taxon>
        <taxon>Dunaliellaceae</taxon>
        <taxon>Dunaliella</taxon>
    </lineage>
</organism>
<dbReference type="Proteomes" id="UP000815325">
    <property type="component" value="Unassembled WGS sequence"/>
</dbReference>
<keyword evidence="2" id="KW-1185">Reference proteome</keyword>
<comment type="caution">
    <text evidence="1">The sequence shown here is derived from an EMBL/GenBank/DDBJ whole genome shotgun (WGS) entry which is preliminary data.</text>
</comment>
<protein>
    <recommendedName>
        <fullName evidence="3">Encoded protein</fullName>
    </recommendedName>
</protein>
<proteinExistence type="predicted"/>
<evidence type="ECO:0000313" key="2">
    <source>
        <dbReference type="Proteomes" id="UP000815325"/>
    </source>
</evidence>
<accession>A0ABQ7H9C1</accession>
<evidence type="ECO:0000313" key="1">
    <source>
        <dbReference type="EMBL" id="KAF5843447.1"/>
    </source>
</evidence>